<feature type="transmembrane region" description="Helical" evidence="1">
    <location>
        <begin position="71"/>
        <end position="90"/>
    </location>
</feature>
<keyword evidence="1" id="KW-0812">Transmembrane</keyword>
<evidence type="ECO:0000256" key="1">
    <source>
        <dbReference type="SAM" id="Phobius"/>
    </source>
</evidence>
<evidence type="ECO:0000313" key="3">
    <source>
        <dbReference type="Proteomes" id="UP000190312"/>
    </source>
</evidence>
<name>A0A1S9DH13_ASPOZ</name>
<dbReference type="InterPro" id="IPR021840">
    <property type="entry name" value="DUF3433"/>
</dbReference>
<accession>A0A1S9DH13</accession>
<gene>
    <name evidence="2" type="ORF">OAory_01096460</name>
</gene>
<feature type="transmembrane region" description="Helical" evidence="1">
    <location>
        <begin position="696"/>
        <end position="722"/>
    </location>
</feature>
<dbReference type="AlphaFoldDB" id="A0A1S9DH13"/>
<sequence>MRQWKDLIGMPHRDRAPGWRPATLRGIYLGSLAGLMLTMLITIGRIYLGSAARGGLAIFSSTEDIATAQQVAYTFVPMVMGVIIGVMWSFTEYDALRLEPYFLLSNPKGASADVLLLNYVFGHFTTTPFRAARNRHWVAFCVSILSISLQLILPAVLGNLVSAEVVSLHFPQTLKTWPRFINLDTHAYWTFHNIANQALSINLAHSTNDVIGSRRYAMPPVQTYWNSGSEEDMWRLNQSVYWADVSCAYIDGDGLLAELSRIEGDHEALPVSELLLSDQGGTRLANVAGAFDTCTARSDQEEDMDIPQIQYWKLLQWNENPKFCGQFDLVGVAVHANQVVDAQHGSNKSSDQFSPFGCSVDYMTAEAEVTLYANGSVALVDVQSDAATNLSETGFDTVMFSSSLLRMAVATNHMDDQYGMLSQGDVWSEVDAAISQSFVPLMSRTFDLRQTVHVKSIRIVQRVALLVQKSSVLVSATILTFGVVLVASLLYLYPRRPNFLSGNPASIASMCCIATDVIDATSLEKLSQMELEVLSTRQLRCFLRKGSCSWRETTQGQRLAISFPDNATPRSQKKPRRRADPPPPFLMIPIFILEISAFLAALGGMLIIISKSFQYGYFPPLTDVKADDLRIIWMLLPPASAALIRGLYISVYQNFTILEPWFILQKGNATARSSFLLDYGSQSPFAVALRCFNRRYLLLGLVSLTCILNTILTILASALFALEYTPMATGNIVQSEYDHQSYNVGNHTSILSEADLFQSSIYTGISILPWTTTAHSLLPVQSNMTEDQWATSPLVGIGANLTCQPLSVANSHSEDILSGPTYWQYSPSGHPNITCRISAQESALSGSKATFNVDFIAPTESDQKHPLCQRPGILVVARSNEAGLAEVPPENIAALYCESSATIQTFLATFDLRGYVEIYDTMNGTAITEGPMLANVTASLANYNRAFANPLQANITQYPAKDRHKILQNWFGLLAAHVYKQKNTSDSTTIDIDLLIEAATLVYQTVFATDLTLHRDFHFNRLSTPVSVPDATIFDTFMSFIPVRPAFIVVFLIIAFDTFVLMYVFITRKRRFDFPRSPRSIGSMLPWIAKSKMLDDFRDTSSWSASERAAHLMKLNKRYALIRTDLGDGKGTYALDEEPSVVGECDVRDIPAKDPVVQSCLTLLDKV</sequence>
<dbReference type="EMBL" id="MKZY01000005">
    <property type="protein sequence ID" value="OOO08350.1"/>
    <property type="molecule type" value="Genomic_DNA"/>
</dbReference>
<dbReference type="Proteomes" id="UP000190312">
    <property type="component" value="Unassembled WGS sequence"/>
</dbReference>
<comment type="caution">
    <text evidence="2">The sequence shown here is derived from an EMBL/GenBank/DDBJ whole genome shotgun (WGS) entry which is preliminary data.</text>
</comment>
<dbReference type="Pfam" id="PF11915">
    <property type="entry name" value="DUF3433"/>
    <property type="match status" value="2"/>
</dbReference>
<feature type="transmembrane region" description="Helical" evidence="1">
    <location>
        <begin position="472"/>
        <end position="493"/>
    </location>
</feature>
<dbReference type="OrthoDB" id="3248909at2759"/>
<feature type="transmembrane region" description="Helical" evidence="1">
    <location>
        <begin position="1046"/>
        <end position="1066"/>
    </location>
</feature>
<feature type="transmembrane region" description="Helical" evidence="1">
    <location>
        <begin position="629"/>
        <end position="648"/>
    </location>
</feature>
<feature type="transmembrane region" description="Helical" evidence="1">
    <location>
        <begin position="585"/>
        <end position="609"/>
    </location>
</feature>
<feature type="transmembrane region" description="Helical" evidence="1">
    <location>
        <begin position="27"/>
        <end position="50"/>
    </location>
</feature>
<keyword evidence="1" id="KW-0472">Membrane</keyword>
<feature type="transmembrane region" description="Helical" evidence="1">
    <location>
        <begin position="136"/>
        <end position="157"/>
    </location>
</feature>
<organism evidence="2 3">
    <name type="scientific">Aspergillus oryzae</name>
    <name type="common">Yellow koji mold</name>
    <dbReference type="NCBI Taxonomy" id="5062"/>
    <lineage>
        <taxon>Eukaryota</taxon>
        <taxon>Fungi</taxon>
        <taxon>Dikarya</taxon>
        <taxon>Ascomycota</taxon>
        <taxon>Pezizomycotina</taxon>
        <taxon>Eurotiomycetes</taxon>
        <taxon>Eurotiomycetidae</taxon>
        <taxon>Eurotiales</taxon>
        <taxon>Aspergillaceae</taxon>
        <taxon>Aspergillus</taxon>
        <taxon>Aspergillus subgen. Circumdati</taxon>
    </lineage>
</organism>
<dbReference type="PANTHER" id="PTHR37544">
    <property type="entry name" value="SPRAY-RELATED"/>
    <property type="match status" value="1"/>
</dbReference>
<dbReference type="VEuPathDB" id="FungiDB:AO090020000644"/>
<proteinExistence type="predicted"/>
<dbReference type="PANTHER" id="PTHR37544:SF3">
    <property type="entry name" value="SPRAY"/>
    <property type="match status" value="1"/>
</dbReference>
<evidence type="ECO:0000313" key="2">
    <source>
        <dbReference type="EMBL" id="OOO08350.1"/>
    </source>
</evidence>
<reference evidence="2 3" key="1">
    <citation type="submission" date="2016-10" db="EMBL/GenBank/DDBJ databases">
        <title>Genome sequencing of Aspergillus oryzae BCC7051.</title>
        <authorList>
            <person name="Thammarongtham C."/>
            <person name="Vorapreeda T."/>
            <person name="Nookaew I."/>
            <person name="Srisuk T."/>
            <person name="Land M."/>
            <person name="Jeennor S."/>
            <person name="Laoteng K."/>
        </authorList>
    </citation>
    <scope>NUCLEOTIDE SEQUENCE [LARGE SCALE GENOMIC DNA]</scope>
    <source>
        <strain evidence="2 3">BCC7051</strain>
    </source>
</reference>
<keyword evidence="1" id="KW-1133">Transmembrane helix</keyword>
<dbReference type="eggNOG" id="ENOG502SPAR">
    <property type="taxonomic scope" value="Eukaryota"/>
</dbReference>
<protein>
    <submittedName>
        <fullName evidence="2">Uncharacterized protein</fullName>
    </submittedName>
</protein>